<keyword evidence="1" id="KW-0812">Transmembrane</keyword>
<protein>
    <submittedName>
        <fullName evidence="2">Uncharacterized protein</fullName>
    </submittedName>
</protein>
<evidence type="ECO:0000313" key="3">
    <source>
        <dbReference type="Proteomes" id="UP000186922"/>
    </source>
</evidence>
<dbReference type="AlphaFoldDB" id="A0A1D1W0I8"/>
<accession>A0A1D1W0I8</accession>
<sequence length="186" mass="20514">MAAFGKVIPGSCRPVVFDFDSSVGSSAMTDVATVERAAFLLGCSLAVFGFGWRLPWVRHRSKTMVARSSCWELVRVVQPKKQVQLVPGRIMELLRGPIVAGKLGPDFHIHFVVVLVLIVVVVAVAMTVAVEVVLVEDLRSASLKRRGWLVDYRYRYLEVPMTLVVALECLPMVPLLDGYCGPPDEC</sequence>
<feature type="transmembrane region" description="Helical" evidence="1">
    <location>
        <begin position="156"/>
        <end position="176"/>
    </location>
</feature>
<reference evidence="2 3" key="1">
    <citation type="journal article" date="2016" name="Nat. Commun.">
        <title>Extremotolerant tardigrade genome and improved radiotolerance of human cultured cells by tardigrade-unique protein.</title>
        <authorList>
            <person name="Hashimoto T."/>
            <person name="Horikawa D.D."/>
            <person name="Saito Y."/>
            <person name="Kuwahara H."/>
            <person name="Kozuka-Hata H."/>
            <person name="Shin-I T."/>
            <person name="Minakuchi Y."/>
            <person name="Ohishi K."/>
            <person name="Motoyama A."/>
            <person name="Aizu T."/>
            <person name="Enomoto A."/>
            <person name="Kondo K."/>
            <person name="Tanaka S."/>
            <person name="Hara Y."/>
            <person name="Koshikawa S."/>
            <person name="Sagara H."/>
            <person name="Miura T."/>
            <person name="Yokobori S."/>
            <person name="Miyagawa K."/>
            <person name="Suzuki Y."/>
            <person name="Kubo T."/>
            <person name="Oyama M."/>
            <person name="Kohara Y."/>
            <person name="Fujiyama A."/>
            <person name="Arakawa K."/>
            <person name="Katayama T."/>
            <person name="Toyoda A."/>
            <person name="Kunieda T."/>
        </authorList>
    </citation>
    <scope>NUCLEOTIDE SEQUENCE [LARGE SCALE GENOMIC DNA]</scope>
    <source>
        <strain evidence="2 3">YOKOZUNA-1</strain>
    </source>
</reference>
<feature type="transmembrane region" description="Helical" evidence="1">
    <location>
        <begin position="37"/>
        <end position="54"/>
    </location>
</feature>
<evidence type="ECO:0000256" key="1">
    <source>
        <dbReference type="SAM" id="Phobius"/>
    </source>
</evidence>
<dbReference type="EMBL" id="BDGG01000014">
    <property type="protein sequence ID" value="GAV06901.1"/>
    <property type="molecule type" value="Genomic_DNA"/>
</dbReference>
<organism evidence="2 3">
    <name type="scientific">Ramazzottius varieornatus</name>
    <name type="common">Water bear</name>
    <name type="synonym">Tardigrade</name>
    <dbReference type="NCBI Taxonomy" id="947166"/>
    <lineage>
        <taxon>Eukaryota</taxon>
        <taxon>Metazoa</taxon>
        <taxon>Ecdysozoa</taxon>
        <taxon>Tardigrada</taxon>
        <taxon>Eutardigrada</taxon>
        <taxon>Parachela</taxon>
        <taxon>Hypsibioidea</taxon>
        <taxon>Ramazzottiidae</taxon>
        <taxon>Ramazzottius</taxon>
    </lineage>
</organism>
<keyword evidence="1" id="KW-1133">Transmembrane helix</keyword>
<comment type="caution">
    <text evidence="2">The sequence shown here is derived from an EMBL/GenBank/DDBJ whole genome shotgun (WGS) entry which is preliminary data.</text>
</comment>
<keyword evidence="3" id="KW-1185">Reference proteome</keyword>
<gene>
    <name evidence="2" type="primary">RvY_16812-1</name>
    <name evidence="2" type="synonym">RvY_16812.1</name>
    <name evidence="2" type="ORF">RvY_16812</name>
</gene>
<evidence type="ECO:0000313" key="2">
    <source>
        <dbReference type="EMBL" id="GAV06901.1"/>
    </source>
</evidence>
<dbReference type="Proteomes" id="UP000186922">
    <property type="component" value="Unassembled WGS sequence"/>
</dbReference>
<feature type="transmembrane region" description="Helical" evidence="1">
    <location>
        <begin position="109"/>
        <end position="135"/>
    </location>
</feature>
<proteinExistence type="predicted"/>
<keyword evidence="1" id="KW-0472">Membrane</keyword>
<name>A0A1D1W0I8_RAMVA</name>